<comment type="caution">
    <text evidence="2">The sequence shown here is derived from an EMBL/GenBank/DDBJ whole genome shotgun (WGS) entry which is preliminary data.</text>
</comment>
<dbReference type="EMBL" id="JACEEZ010011321">
    <property type="protein sequence ID" value="KAG0721356.1"/>
    <property type="molecule type" value="Genomic_DNA"/>
</dbReference>
<evidence type="ECO:0000313" key="2">
    <source>
        <dbReference type="EMBL" id="KAG0721356.1"/>
    </source>
</evidence>
<protein>
    <submittedName>
        <fullName evidence="2">Uncharacterized protein</fullName>
    </submittedName>
</protein>
<sequence>MKIPKPLETSSTRDHLVPSWKEARLAMERGPVKKSQRIPPGFWQPFPPFISPEPRRRQKAGSLPPRPLEAKGKLRSQNPHVPGPRAKTTREGRGLKRRSLRRSPLLARWMEAGVGTEMRTTTQPCEGPAPLPGDQRAMGKTPTPFSPISGTSARLLGVSLFFGGINGGEEKMRKKREGKGPRPKPVQKRCGSAH</sequence>
<feature type="compositionally biased region" description="Basic and acidic residues" evidence="1">
    <location>
        <begin position="11"/>
        <end position="20"/>
    </location>
</feature>
<evidence type="ECO:0000256" key="1">
    <source>
        <dbReference type="SAM" id="MobiDB-lite"/>
    </source>
</evidence>
<name>A0A8J4YCU4_CHIOP</name>
<accession>A0A8J4YCU4</accession>
<feature type="region of interest" description="Disordered" evidence="1">
    <location>
        <begin position="1"/>
        <end position="20"/>
    </location>
</feature>
<feature type="compositionally biased region" description="Basic residues" evidence="1">
    <location>
        <begin position="173"/>
        <end position="187"/>
    </location>
</feature>
<reference evidence="2" key="1">
    <citation type="submission" date="2020-07" db="EMBL/GenBank/DDBJ databases">
        <title>The High-quality genome of the commercially important snow crab, Chionoecetes opilio.</title>
        <authorList>
            <person name="Jeong J.-H."/>
            <person name="Ryu S."/>
        </authorList>
    </citation>
    <scope>NUCLEOTIDE SEQUENCE</scope>
    <source>
        <strain evidence="2">MADBK_172401_WGS</strain>
        <tissue evidence="2">Digestive gland</tissue>
    </source>
</reference>
<organism evidence="2 3">
    <name type="scientific">Chionoecetes opilio</name>
    <name type="common">Atlantic snow crab</name>
    <name type="synonym">Cancer opilio</name>
    <dbReference type="NCBI Taxonomy" id="41210"/>
    <lineage>
        <taxon>Eukaryota</taxon>
        <taxon>Metazoa</taxon>
        <taxon>Ecdysozoa</taxon>
        <taxon>Arthropoda</taxon>
        <taxon>Crustacea</taxon>
        <taxon>Multicrustacea</taxon>
        <taxon>Malacostraca</taxon>
        <taxon>Eumalacostraca</taxon>
        <taxon>Eucarida</taxon>
        <taxon>Decapoda</taxon>
        <taxon>Pleocyemata</taxon>
        <taxon>Brachyura</taxon>
        <taxon>Eubrachyura</taxon>
        <taxon>Majoidea</taxon>
        <taxon>Majidae</taxon>
        <taxon>Chionoecetes</taxon>
    </lineage>
</organism>
<feature type="region of interest" description="Disordered" evidence="1">
    <location>
        <begin position="165"/>
        <end position="194"/>
    </location>
</feature>
<proteinExistence type="predicted"/>
<feature type="region of interest" description="Disordered" evidence="1">
    <location>
        <begin position="27"/>
        <end position="100"/>
    </location>
</feature>
<evidence type="ECO:0000313" key="3">
    <source>
        <dbReference type="Proteomes" id="UP000770661"/>
    </source>
</evidence>
<dbReference type="AlphaFoldDB" id="A0A8J4YCU4"/>
<keyword evidence="3" id="KW-1185">Reference proteome</keyword>
<gene>
    <name evidence="2" type="ORF">GWK47_046657</name>
</gene>
<dbReference type="Proteomes" id="UP000770661">
    <property type="component" value="Unassembled WGS sequence"/>
</dbReference>